<keyword evidence="9 11" id="KW-0413">Isomerase</keyword>
<evidence type="ECO:0000313" key="14">
    <source>
        <dbReference type="Proteomes" id="UP001176021"/>
    </source>
</evidence>
<dbReference type="GO" id="GO:0004452">
    <property type="term" value="F:isopentenyl-diphosphate delta-isomerase activity"/>
    <property type="evidence" value="ECO:0007669"/>
    <property type="project" value="UniProtKB-EC"/>
</dbReference>
<evidence type="ECO:0000256" key="2">
    <source>
        <dbReference type="ARBA" id="ARBA00022490"/>
    </source>
</evidence>
<keyword evidence="2 11" id="KW-0963">Cytoplasm</keyword>
<dbReference type="Gene3D" id="3.20.20.70">
    <property type="entry name" value="Aldolase class I"/>
    <property type="match status" value="1"/>
</dbReference>
<evidence type="ECO:0000256" key="6">
    <source>
        <dbReference type="ARBA" id="ARBA00022842"/>
    </source>
</evidence>
<comment type="cofactor">
    <cofactor evidence="11">
        <name>NADPH</name>
        <dbReference type="ChEBI" id="CHEBI:57783"/>
    </cofactor>
</comment>
<keyword evidence="5 11" id="KW-0479">Metal-binding</keyword>
<dbReference type="PANTHER" id="PTHR43665:SF1">
    <property type="entry name" value="ISOPENTENYL-DIPHOSPHATE DELTA-ISOMERASE"/>
    <property type="match status" value="1"/>
</dbReference>
<evidence type="ECO:0000259" key="12">
    <source>
        <dbReference type="Pfam" id="PF01070"/>
    </source>
</evidence>
<dbReference type="CDD" id="cd02811">
    <property type="entry name" value="IDI-2_FMN"/>
    <property type="match status" value="1"/>
</dbReference>
<evidence type="ECO:0000256" key="3">
    <source>
        <dbReference type="ARBA" id="ARBA00022630"/>
    </source>
</evidence>
<comment type="catalytic activity">
    <reaction evidence="11">
        <text>isopentenyl diphosphate = dimethylallyl diphosphate</text>
        <dbReference type="Rhea" id="RHEA:23284"/>
        <dbReference type="ChEBI" id="CHEBI:57623"/>
        <dbReference type="ChEBI" id="CHEBI:128769"/>
        <dbReference type="EC" id="5.3.3.2"/>
    </reaction>
</comment>
<feature type="binding site" evidence="11">
    <location>
        <position position="188"/>
    </location>
    <ligand>
        <name>FMN</name>
        <dbReference type="ChEBI" id="CHEBI:58210"/>
    </ligand>
</feature>
<comment type="caution">
    <text evidence="13">The sequence shown here is derived from an EMBL/GenBank/DDBJ whole genome shotgun (WGS) entry which is preliminary data.</text>
</comment>
<keyword evidence="14" id="KW-1185">Reference proteome</keyword>
<name>A0ABT8QNG9_9FIRM</name>
<evidence type="ECO:0000256" key="4">
    <source>
        <dbReference type="ARBA" id="ARBA00022643"/>
    </source>
</evidence>
<proteinExistence type="inferred from homology"/>
<evidence type="ECO:0000256" key="9">
    <source>
        <dbReference type="ARBA" id="ARBA00023235"/>
    </source>
</evidence>
<keyword evidence="4 11" id="KW-0288">FMN</keyword>
<comment type="cofactor">
    <cofactor evidence="11">
        <name>Mg(2+)</name>
        <dbReference type="ChEBI" id="CHEBI:18420"/>
    </cofactor>
</comment>
<dbReference type="Pfam" id="PF01070">
    <property type="entry name" value="FMN_dh"/>
    <property type="match status" value="1"/>
</dbReference>
<feature type="binding site" evidence="11">
    <location>
        <begin position="42"/>
        <end position="44"/>
    </location>
    <ligand>
        <name>FMN</name>
        <dbReference type="ChEBI" id="CHEBI:58210"/>
    </ligand>
</feature>
<organism evidence="13 14">
    <name type="scientific">Desulfosporosinus nitroreducens</name>
    <dbReference type="NCBI Taxonomy" id="2018668"/>
    <lineage>
        <taxon>Bacteria</taxon>
        <taxon>Bacillati</taxon>
        <taxon>Bacillota</taxon>
        <taxon>Clostridia</taxon>
        <taxon>Eubacteriales</taxon>
        <taxon>Desulfitobacteriaceae</taxon>
        <taxon>Desulfosporosinus</taxon>
    </lineage>
</organism>
<evidence type="ECO:0000256" key="10">
    <source>
        <dbReference type="ARBA" id="ARBA00025810"/>
    </source>
</evidence>
<keyword evidence="6 11" id="KW-0460">Magnesium</keyword>
<comment type="function">
    <text evidence="11">Involved in the biosynthesis of isoprenoids. Catalyzes the 1,3-allylic rearrangement of the homoallylic substrate isopentenyl (IPP) to its allylic isomer, dimethylallyl diphosphate (DMAPP).</text>
</comment>
<dbReference type="EMBL" id="JAMJEV010000006">
    <property type="protein sequence ID" value="MDO0822891.1"/>
    <property type="molecule type" value="Genomic_DNA"/>
</dbReference>
<dbReference type="PANTHER" id="PTHR43665">
    <property type="entry name" value="ISOPENTENYL-DIPHOSPHATE DELTA-ISOMERASE"/>
    <property type="match status" value="1"/>
</dbReference>
<dbReference type="HAMAP" id="MF_00354">
    <property type="entry name" value="Idi_2"/>
    <property type="match status" value="1"/>
</dbReference>
<feature type="binding site" evidence="11">
    <location>
        <position position="193"/>
    </location>
    <ligand>
        <name>FMN</name>
        <dbReference type="ChEBI" id="CHEBI:58210"/>
    </ligand>
</feature>
<evidence type="ECO:0000313" key="13">
    <source>
        <dbReference type="EMBL" id="MDO0822891.1"/>
    </source>
</evidence>
<protein>
    <recommendedName>
        <fullName evidence="11">Isopentenyl-diphosphate delta-isomerase</fullName>
        <shortName evidence="11">IPP isomerase</shortName>
        <ecNumber evidence="11">5.3.3.2</ecNumber>
    </recommendedName>
    <alternativeName>
        <fullName evidence="11">Isopentenyl diphosphate:dimethylallyl diphosphate isomerase</fullName>
    </alternativeName>
    <alternativeName>
        <fullName evidence="11">Isopentenyl pyrophosphate isomerase</fullName>
    </alternativeName>
    <alternativeName>
        <fullName evidence="11">Type 2 isopentenyl diphosphate isomerase</fullName>
        <shortName evidence="11">IDI-2</shortName>
    </alternativeName>
</protein>
<accession>A0ABT8QNG9</accession>
<feature type="binding site" evidence="11">
    <location>
        <position position="163"/>
    </location>
    <ligand>
        <name>FMN</name>
        <dbReference type="ChEBI" id="CHEBI:58210"/>
    </ligand>
</feature>
<keyword evidence="8 11" id="KW-0414">Isoprene biosynthesis</keyword>
<feature type="binding site" evidence="11">
    <location>
        <position position="131"/>
    </location>
    <ligand>
        <name>substrate</name>
    </ligand>
</feature>
<dbReference type="NCBIfam" id="TIGR02151">
    <property type="entry name" value="IPP_isom_2"/>
    <property type="match status" value="1"/>
</dbReference>
<dbReference type="PIRSF" id="PIRSF003314">
    <property type="entry name" value="IPP_isomerase"/>
    <property type="match status" value="1"/>
</dbReference>
<comment type="subunit">
    <text evidence="10 11">Homooctamer. Dimer of tetramers.</text>
</comment>
<dbReference type="Proteomes" id="UP001176021">
    <property type="component" value="Unassembled WGS sequence"/>
</dbReference>
<dbReference type="InterPro" id="IPR011179">
    <property type="entry name" value="IPdP_isomerase"/>
</dbReference>
<sequence>MKNGFSDTYLVYEALPDLNLEQIDTSLEFLGKRLKAPLLINAMTGGHPDVEYINKSLARVAARAGIGMAVGSQTAGLEDPGVRSTYKIAREENPEGIILANVNALTPPAQVKEAINMIGADGVQLHLNVAQELAMTEGDRNFRGVLTNIENVVTLSDVPVIVKEVGFGLSRETAKRIYDVGVRYIDVSGKGGTDFIKIEFARSSQDCLGKFQNIGISTAASLIEALSLDLPFSVLASGGFKGESDVTCALVLGSKLVGMAGHFLQVLHNSSEKGLNDRVDRIIEDLRRSMLMVGAASLEELSKKPVVITGITAEWLLRRGVDINKYSRSRE</sequence>
<evidence type="ECO:0000256" key="1">
    <source>
        <dbReference type="ARBA" id="ARBA00001917"/>
    </source>
</evidence>
<comment type="subcellular location">
    <subcellularLocation>
        <location evidence="11">Cytoplasm</location>
    </subcellularLocation>
</comment>
<gene>
    <name evidence="11 13" type="primary">fni</name>
    <name evidence="13" type="ORF">M8H41_08500</name>
</gene>
<keyword evidence="3 11" id="KW-0285">Flavoprotein</keyword>
<reference evidence="13" key="1">
    <citation type="submission" date="2022-05" db="EMBL/GenBank/DDBJ databases">
        <title>Expanded diversity of anoxic marine methylotrophy in a Black Sea sulfate reducing microorganism.</title>
        <authorList>
            <person name="Fischer P.Q."/>
            <person name="Stams A.J.M."/>
            <person name="Villanueva L."/>
            <person name="Sousa D.Z."/>
        </authorList>
    </citation>
    <scope>NUCLEOTIDE SEQUENCE</scope>
    <source>
        <strain evidence="13">P130</strain>
    </source>
</reference>
<dbReference type="EC" id="5.3.3.2" evidence="11"/>
<dbReference type="SUPFAM" id="SSF51395">
    <property type="entry name" value="FMN-linked oxidoreductases"/>
    <property type="match status" value="1"/>
</dbReference>
<evidence type="ECO:0000256" key="5">
    <source>
        <dbReference type="ARBA" id="ARBA00022723"/>
    </source>
</evidence>
<evidence type="ECO:0000256" key="7">
    <source>
        <dbReference type="ARBA" id="ARBA00022857"/>
    </source>
</evidence>
<dbReference type="InterPro" id="IPR013785">
    <property type="entry name" value="Aldolase_TIM"/>
</dbReference>
<comment type="cofactor">
    <cofactor evidence="1 11">
        <name>FMN</name>
        <dbReference type="ChEBI" id="CHEBI:58210"/>
    </cofactor>
</comment>
<feature type="binding site" evidence="11">
    <location>
        <begin position="260"/>
        <end position="261"/>
    </location>
    <ligand>
        <name>FMN</name>
        <dbReference type="ChEBI" id="CHEBI:58210"/>
    </ligand>
</feature>
<comment type="similarity">
    <text evidence="11">Belongs to the IPP isomerase type 2 family.</text>
</comment>
<feature type="binding site" evidence="11">
    <location>
        <position position="101"/>
    </location>
    <ligand>
        <name>FMN</name>
        <dbReference type="ChEBI" id="CHEBI:58210"/>
    </ligand>
</feature>
<feature type="domain" description="FMN-dependent dehydrogenase" evidence="12">
    <location>
        <begin position="146"/>
        <end position="304"/>
    </location>
</feature>
<feature type="binding site" evidence="11">
    <location>
        <position position="132"/>
    </location>
    <ligand>
        <name>Mg(2+)</name>
        <dbReference type="ChEBI" id="CHEBI:18420"/>
    </ligand>
</feature>
<dbReference type="InterPro" id="IPR000262">
    <property type="entry name" value="FMN-dep_DH"/>
</dbReference>
<comment type="caution">
    <text evidence="11">Lacks conserved residue(s) required for the propagation of feature annotation.</text>
</comment>
<feature type="binding site" evidence="11">
    <location>
        <position position="72"/>
    </location>
    <ligand>
        <name>FMN</name>
        <dbReference type="ChEBI" id="CHEBI:58210"/>
    </ligand>
</feature>
<feature type="binding site" evidence="11">
    <location>
        <begin position="239"/>
        <end position="241"/>
    </location>
    <ligand>
        <name>FMN</name>
        <dbReference type="ChEBI" id="CHEBI:58210"/>
    </ligand>
</feature>
<evidence type="ECO:0000256" key="8">
    <source>
        <dbReference type="ARBA" id="ARBA00023229"/>
    </source>
</evidence>
<keyword evidence="7 11" id="KW-0521">NADP</keyword>
<evidence type="ECO:0000256" key="11">
    <source>
        <dbReference type="HAMAP-Rule" id="MF_00354"/>
    </source>
</evidence>